<evidence type="ECO:0000313" key="2">
    <source>
        <dbReference type="EMBL" id="KAF3540380.1"/>
    </source>
</evidence>
<feature type="region of interest" description="Disordered" evidence="1">
    <location>
        <begin position="1"/>
        <end position="22"/>
    </location>
</feature>
<dbReference type="AlphaFoldDB" id="A0A8S9QGJ2"/>
<sequence length="87" mass="9434">MQGAPSPPWTSNPPKREGKSPIPKTDYVLYLLGYGGIWIPNIHDLDVNESNYLALGLLVNSLERVITPRAEPPLGMVAVPELGQGGR</sequence>
<accession>A0A8S9QGJ2</accession>
<proteinExistence type="predicted"/>
<evidence type="ECO:0000313" key="3">
    <source>
        <dbReference type="Proteomes" id="UP000712600"/>
    </source>
</evidence>
<evidence type="ECO:0000256" key="1">
    <source>
        <dbReference type="SAM" id="MobiDB-lite"/>
    </source>
</evidence>
<protein>
    <submittedName>
        <fullName evidence="2">Uncharacterized protein</fullName>
    </submittedName>
</protein>
<feature type="compositionally biased region" description="Pro residues" evidence="1">
    <location>
        <begin position="1"/>
        <end position="11"/>
    </location>
</feature>
<organism evidence="2 3">
    <name type="scientific">Brassica cretica</name>
    <name type="common">Mustard</name>
    <dbReference type="NCBI Taxonomy" id="69181"/>
    <lineage>
        <taxon>Eukaryota</taxon>
        <taxon>Viridiplantae</taxon>
        <taxon>Streptophyta</taxon>
        <taxon>Embryophyta</taxon>
        <taxon>Tracheophyta</taxon>
        <taxon>Spermatophyta</taxon>
        <taxon>Magnoliopsida</taxon>
        <taxon>eudicotyledons</taxon>
        <taxon>Gunneridae</taxon>
        <taxon>Pentapetalae</taxon>
        <taxon>rosids</taxon>
        <taxon>malvids</taxon>
        <taxon>Brassicales</taxon>
        <taxon>Brassicaceae</taxon>
        <taxon>Brassiceae</taxon>
        <taxon>Brassica</taxon>
    </lineage>
</organism>
<dbReference type="EMBL" id="QGKX02001290">
    <property type="protein sequence ID" value="KAF3540380.1"/>
    <property type="molecule type" value="Genomic_DNA"/>
</dbReference>
<name>A0A8S9QGJ2_BRACR</name>
<gene>
    <name evidence="2" type="ORF">F2Q69_00019063</name>
</gene>
<reference evidence="2" key="1">
    <citation type="submission" date="2019-12" db="EMBL/GenBank/DDBJ databases">
        <title>Genome sequencing and annotation of Brassica cretica.</title>
        <authorList>
            <person name="Studholme D.J."/>
            <person name="Sarris P."/>
        </authorList>
    </citation>
    <scope>NUCLEOTIDE SEQUENCE</scope>
    <source>
        <strain evidence="2">PFS-109/04</strain>
        <tissue evidence="2">Leaf</tissue>
    </source>
</reference>
<dbReference type="Proteomes" id="UP000712600">
    <property type="component" value="Unassembled WGS sequence"/>
</dbReference>
<comment type="caution">
    <text evidence="2">The sequence shown here is derived from an EMBL/GenBank/DDBJ whole genome shotgun (WGS) entry which is preliminary data.</text>
</comment>